<sequence length="135" mass="14381">MADKVTDETAKAKSSLALSLKKWGDSALPPALLSTFIGAQHLRPPQYLPLAFAPILMFSSYLNVNSYVKDSAGITAAWSGLYLLLAARRKQTFRNKWSPRGALRGATLALCAANVAGGGVSYVFGKRDNEGSSTS</sequence>
<dbReference type="STRING" id="1328760.A0A165J5H7"/>
<gene>
    <name evidence="2" type="ORF">L228DRAFT_280972</name>
</gene>
<accession>A0A165J5H7</accession>
<dbReference type="AlphaFoldDB" id="A0A165J5H7"/>
<dbReference type="Proteomes" id="UP000076632">
    <property type="component" value="Unassembled WGS sequence"/>
</dbReference>
<protein>
    <recommendedName>
        <fullName evidence="4">Altered inheritance of mitochondria protein 19</fullName>
    </recommendedName>
</protein>
<reference evidence="2 3" key="1">
    <citation type="journal article" date="2016" name="Fungal Biol.">
        <title>The genome of Xylona heveae provides a window into fungal endophytism.</title>
        <authorList>
            <person name="Gazis R."/>
            <person name="Kuo A."/>
            <person name="Riley R."/>
            <person name="LaButti K."/>
            <person name="Lipzen A."/>
            <person name="Lin J."/>
            <person name="Amirebrahimi M."/>
            <person name="Hesse C.N."/>
            <person name="Spatafora J.W."/>
            <person name="Henrissat B."/>
            <person name="Hainaut M."/>
            <person name="Grigoriev I.V."/>
            <person name="Hibbett D.S."/>
        </authorList>
    </citation>
    <scope>NUCLEOTIDE SEQUENCE [LARGE SCALE GENOMIC DNA]</scope>
    <source>
        <strain evidence="2 3">TC161</strain>
    </source>
</reference>
<evidence type="ECO:0000313" key="3">
    <source>
        <dbReference type="Proteomes" id="UP000076632"/>
    </source>
</evidence>
<evidence type="ECO:0008006" key="4">
    <source>
        <dbReference type="Google" id="ProtNLM"/>
    </source>
</evidence>
<dbReference type="RefSeq" id="XP_018191311.1">
    <property type="nucleotide sequence ID" value="XM_018335853.1"/>
</dbReference>
<dbReference type="OMA" id="MMFPPVL"/>
<organism evidence="2 3">
    <name type="scientific">Xylona heveae (strain CBS 132557 / TC161)</name>
    <dbReference type="NCBI Taxonomy" id="1328760"/>
    <lineage>
        <taxon>Eukaryota</taxon>
        <taxon>Fungi</taxon>
        <taxon>Dikarya</taxon>
        <taxon>Ascomycota</taxon>
        <taxon>Pezizomycotina</taxon>
        <taxon>Xylonomycetes</taxon>
        <taxon>Xylonales</taxon>
        <taxon>Xylonaceae</taxon>
        <taxon>Xylona</taxon>
    </lineage>
</organism>
<proteinExistence type="predicted"/>
<keyword evidence="1" id="KW-0472">Membrane</keyword>
<dbReference type="OrthoDB" id="4868994at2759"/>
<dbReference type="InParanoid" id="A0A165J5H7"/>
<feature type="transmembrane region" description="Helical" evidence="1">
    <location>
        <begin position="107"/>
        <end position="125"/>
    </location>
</feature>
<dbReference type="EMBL" id="KV407455">
    <property type="protein sequence ID" value="KZF25756.1"/>
    <property type="molecule type" value="Genomic_DNA"/>
</dbReference>
<name>A0A165J5H7_XYLHT</name>
<keyword evidence="1" id="KW-1133">Transmembrane helix</keyword>
<keyword evidence="3" id="KW-1185">Reference proteome</keyword>
<dbReference type="GeneID" id="28900990"/>
<evidence type="ECO:0000313" key="2">
    <source>
        <dbReference type="EMBL" id="KZF25756.1"/>
    </source>
</evidence>
<evidence type="ECO:0000256" key="1">
    <source>
        <dbReference type="SAM" id="Phobius"/>
    </source>
</evidence>
<keyword evidence="1" id="KW-0812">Transmembrane</keyword>